<feature type="transmembrane region" description="Helical" evidence="2">
    <location>
        <begin position="53"/>
        <end position="71"/>
    </location>
</feature>
<gene>
    <name evidence="3" type="ORF">GCM10023171_37110</name>
</gene>
<organism evidence="3 4">
    <name type="scientific">Microbacterium panaciterrae</name>
    <dbReference type="NCBI Taxonomy" id="985759"/>
    <lineage>
        <taxon>Bacteria</taxon>
        <taxon>Bacillati</taxon>
        <taxon>Actinomycetota</taxon>
        <taxon>Actinomycetes</taxon>
        <taxon>Micrococcales</taxon>
        <taxon>Microbacteriaceae</taxon>
        <taxon>Microbacterium</taxon>
    </lineage>
</organism>
<feature type="compositionally biased region" description="Polar residues" evidence="1">
    <location>
        <begin position="27"/>
        <end position="42"/>
    </location>
</feature>
<keyword evidence="2" id="KW-0812">Transmembrane</keyword>
<feature type="compositionally biased region" description="Low complexity" evidence="1">
    <location>
        <begin position="338"/>
        <end position="348"/>
    </location>
</feature>
<evidence type="ECO:0000256" key="2">
    <source>
        <dbReference type="SAM" id="Phobius"/>
    </source>
</evidence>
<keyword evidence="2" id="KW-1133">Transmembrane helix</keyword>
<evidence type="ECO:0000313" key="4">
    <source>
        <dbReference type="Proteomes" id="UP001500731"/>
    </source>
</evidence>
<name>A0ABP8PUP2_9MICO</name>
<reference evidence="4" key="1">
    <citation type="journal article" date="2019" name="Int. J. Syst. Evol. Microbiol.">
        <title>The Global Catalogue of Microorganisms (GCM) 10K type strain sequencing project: providing services to taxonomists for standard genome sequencing and annotation.</title>
        <authorList>
            <consortium name="The Broad Institute Genomics Platform"/>
            <consortium name="The Broad Institute Genome Sequencing Center for Infectious Disease"/>
            <person name="Wu L."/>
            <person name="Ma J."/>
        </authorList>
    </citation>
    <scope>NUCLEOTIDE SEQUENCE [LARGE SCALE GENOMIC DNA]</scope>
    <source>
        <strain evidence="4">JCM 17839</strain>
    </source>
</reference>
<accession>A0ABP8PUP2</accession>
<keyword evidence="4" id="KW-1185">Reference proteome</keyword>
<sequence length="348" mass="35818">MMKLLTRTRPPKDQSNKTRPKGHPKNATANATLPAQSASFTNGSTIGKRTTSTLLLICLACAPISLALTLFRPAPKPIAATTTQSDQLSVLQQSAGAYGVGLVGAWLSATRTDPSSLQPYVSTVPTGLGEVPFEYRNLSVASIAPATGTSLVTVTVASDIKTKQSDGKDPIWVRRFFEVNIDTAKNALAAVGLPAPKAGPGLATSMGVGFNNQLSQDSPAAQTIQLMLAAYLTGQGSVDSYLTPGVSIAPVTPAAFTGLSPVSFLSPTAPDKAPADGTVMPVQATVALKTADGQLVTATYFVHLTVRAGRWEVTDLEVSPTPADGAHAPAKPTPTTSPSPTTTEGATP</sequence>
<protein>
    <submittedName>
        <fullName evidence="3">Conjugal transfer protein</fullName>
    </submittedName>
</protein>
<proteinExistence type="predicted"/>
<dbReference type="Proteomes" id="UP001500731">
    <property type="component" value="Unassembled WGS sequence"/>
</dbReference>
<dbReference type="EMBL" id="BAABGP010000037">
    <property type="protein sequence ID" value="GAA4492260.1"/>
    <property type="molecule type" value="Genomic_DNA"/>
</dbReference>
<dbReference type="InterPro" id="IPR024735">
    <property type="entry name" value="TcpC"/>
</dbReference>
<keyword evidence="2" id="KW-0472">Membrane</keyword>
<comment type="caution">
    <text evidence="3">The sequence shown here is derived from an EMBL/GenBank/DDBJ whole genome shotgun (WGS) entry which is preliminary data.</text>
</comment>
<feature type="region of interest" description="Disordered" evidence="1">
    <location>
        <begin position="1"/>
        <end position="42"/>
    </location>
</feature>
<feature type="region of interest" description="Disordered" evidence="1">
    <location>
        <begin position="318"/>
        <end position="348"/>
    </location>
</feature>
<dbReference type="RefSeq" id="WP_345189003.1">
    <property type="nucleotide sequence ID" value="NZ_BAABGP010000037.1"/>
</dbReference>
<evidence type="ECO:0000313" key="3">
    <source>
        <dbReference type="EMBL" id="GAA4492260.1"/>
    </source>
</evidence>
<dbReference type="Pfam" id="PF12642">
    <property type="entry name" value="TpcC"/>
    <property type="match status" value="1"/>
</dbReference>
<evidence type="ECO:0000256" key="1">
    <source>
        <dbReference type="SAM" id="MobiDB-lite"/>
    </source>
</evidence>